<sequence>CWNSLYAGAWNWNFTQKTNDKMQSAKGIVSTSIFGTGSIGALISSLMSLRNFFSKDKVADDECDDKTAEDSIKNEDDNKLEEIIQFIKGLIIIIFLCFSGLCLWGIVATFFCFEYIIPLIEDKNKNGSEDKSKNKDGNGSEDKSKNKDGNGSEDKSKNKDGNGSEDKSKNKDGNGSEDKSKNKDGNDSGEFHLTLELDDIVKRAGKNFKQPLKILIQIFLWITFFNISFIGLISQEDDKACLLRITINKQEKNKVDAILFGLSAEHHNKKHEPKKHN</sequence>
<accession>A0ACA9PXF6</accession>
<organism evidence="1 2">
    <name type="scientific">Racocetra persica</name>
    <dbReference type="NCBI Taxonomy" id="160502"/>
    <lineage>
        <taxon>Eukaryota</taxon>
        <taxon>Fungi</taxon>
        <taxon>Fungi incertae sedis</taxon>
        <taxon>Mucoromycota</taxon>
        <taxon>Glomeromycotina</taxon>
        <taxon>Glomeromycetes</taxon>
        <taxon>Diversisporales</taxon>
        <taxon>Gigasporaceae</taxon>
        <taxon>Racocetra</taxon>
    </lineage>
</organism>
<evidence type="ECO:0000313" key="2">
    <source>
        <dbReference type="Proteomes" id="UP000789920"/>
    </source>
</evidence>
<dbReference type="EMBL" id="CAJVQC010025221">
    <property type="protein sequence ID" value="CAG8729195.1"/>
    <property type="molecule type" value="Genomic_DNA"/>
</dbReference>
<protein>
    <submittedName>
        <fullName evidence="1">33822_t:CDS:1</fullName>
    </submittedName>
</protein>
<dbReference type="Proteomes" id="UP000789920">
    <property type="component" value="Unassembled WGS sequence"/>
</dbReference>
<gene>
    <name evidence="1" type="ORF">RPERSI_LOCUS11986</name>
</gene>
<name>A0ACA9PXF6_9GLOM</name>
<evidence type="ECO:0000313" key="1">
    <source>
        <dbReference type="EMBL" id="CAG8729195.1"/>
    </source>
</evidence>
<keyword evidence="2" id="KW-1185">Reference proteome</keyword>
<reference evidence="1" key="1">
    <citation type="submission" date="2021-06" db="EMBL/GenBank/DDBJ databases">
        <authorList>
            <person name="Kallberg Y."/>
            <person name="Tangrot J."/>
            <person name="Rosling A."/>
        </authorList>
    </citation>
    <scope>NUCLEOTIDE SEQUENCE</scope>
    <source>
        <strain evidence="1">MA461A</strain>
    </source>
</reference>
<comment type="caution">
    <text evidence="1">The sequence shown here is derived from an EMBL/GenBank/DDBJ whole genome shotgun (WGS) entry which is preliminary data.</text>
</comment>
<feature type="non-terminal residue" evidence="1">
    <location>
        <position position="277"/>
    </location>
</feature>
<feature type="non-terminal residue" evidence="1">
    <location>
        <position position="1"/>
    </location>
</feature>
<proteinExistence type="predicted"/>